<reference evidence="2 3" key="1">
    <citation type="journal article" date="2014" name="Genome Biol. Evol.">
        <title>Comparative genomics and transcriptomics analyses reveal divergent lifestyle features of nematode endoparasitic fungus Hirsutella minnesotensis.</title>
        <authorList>
            <person name="Lai Y."/>
            <person name="Liu K."/>
            <person name="Zhang X."/>
            <person name="Zhang X."/>
            <person name="Li K."/>
            <person name="Wang N."/>
            <person name="Shu C."/>
            <person name="Wu Y."/>
            <person name="Wang C."/>
            <person name="Bushley K.E."/>
            <person name="Xiang M."/>
            <person name="Liu X."/>
        </authorList>
    </citation>
    <scope>NUCLEOTIDE SEQUENCE [LARGE SCALE GENOMIC DNA]</scope>
    <source>
        <strain evidence="2 3">3608</strain>
    </source>
</reference>
<dbReference type="EMBL" id="KQ030516">
    <property type="protein sequence ID" value="KJZ75614.1"/>
    <property type="molecule type" value="Genomic_DNA"/>
</dbReference>
<evidence type="ECO:0000313" key="3">
    <source>
        <dbReference type="Proteomes" id="UP000054481"/>
    </source>
</evidence>
<proteinExistence type="predicted"/>
<feature type="region of interest" description="Disordered" evidence="1">
    <location>
        <begin position="1"/>
        <end position="38"/>
    </location>
</feature>
<keyword evidence="3" id="KW-1185">Reference proteome</keyword>
<dbReference type="Proteomes" id="UP000054481">
    <property type="component" value="Unassembled WGS sequence"/>
</dbReference>
<organism evidence="2 3">
    <name type="scientific">Hirsutella minnesotensis 3608</name>
    <dbReference type="NCBI Taxonomy" id="1043627"/>
    <lineage>
        <taxon>Eukaryota</taxon>
        <taxon>Fungi</taxon>
        <taxon>Dikarya</taxon>
        <taxon>Ascomycota</taxon>
        <taxon>Pezizomycotina</taxon>
        <taxon>Sordariomycetes</taxon>
        <taxon>Hypocreomycetidae</taxon>
        <taxon>Hypocreales</taxon>
        <taxon>Ophiocordycipitaceae</taxon>
        <taxon>Hirsutella</taxon>
    </lineage>
</organism>
<dbReference type="OrthoDB" id="448427at2759"/>
<feature type="compositionally biased region" description="Low complexity" evidence="1">
    <location>
        <begin position="1"/>
        <end position="21"/>
    </location>
</feature>
<gene>
    <name evidence="2" type="ORF">HIM_05077</name>
</gene>
<evidence type="ECO:0000256" key="1">
    <source>
        <dbReference type="SAM" id="MobiDB-lite"/>
    </source>
</evidence>
<evidence type="ECO:0000313" key="2">
    <source>
        <dbReference type="EMBL" id="KJZ75614.1"/>
    </source>
</evidence>
<sequence>MAAAAAGPDGVAAPAPSSKPAVDGAPMQERRKSSKSKTPAVRYPFWFGGSASSMAACVTHPLDLVKV</sequence>
<protein>
    <submittedName>
        <fullName evidence="2">Uncharacterized protein</fullName>
    </submittedName>
</protein>
<name>A0A0F8A5N0_9HYPO</name>
<accession>A0A0F8A5N0</accession>
<dbReference type="AlphaFoldDB" id="A0A0F8A5N0"/>